<protein>
    <recommendedName>
        <fullName evidence="1">Ferritin-like domain-containing protein</fullName>
    </recommendedName>
</protein>
<evidence type="ECO:0000259" key="1">
    <source>
        <dbReference type="Pfam" id="PF13794"/>
    </source>
</evidence>
<dbReference type="RefSeq" id="WP_200555711.1">
    <property type="nucleotide sequence ID" value="NZ_JAEPES010000002.1"/>
</dbReference>
<keyword evidence="3" id="KW-1185">Reference proteome</keyword>
<name>A0A934SSJ9_9MICO</name>
<comment type="caution">
    <text evidence="2">The sequence shown here is derived from an EMBL/GenBank/DDBJ whole genome shotgun (WGS) entry which is preliminary data.</text>
</comment>
<dbReference type="InterPro" id="IPR012347">
    <property type="entry name" value="Ferritin-like"/>
</dbReference>
<reference evidence="2" key="1">
    <citation type="submission" date="2021-01" db="EMBL/GenBank/DDBJ databases">
        <title>Lacisediminihabitans sp. nov. strain G11-30, isolated from Antarctic Soil.</title>
        <authorList>
            <person name="Li J."/>
        </authorList>
    </citation>
    <scope>NUCLEOTIDE SEQUENCE</scope>
    <source>
        <strain evidence="2">G11-30</strain>
    </source>
</reference>
<feature type="domain" description="Ferritin-like" evidence="1">
    <location>
        <begin position="42"/>
        <end position="198"/>
    </location>
</feature>
<gene>
    <name evidence="2" type="ORF">IV501_06885</name>
</gene>
<sequence>MVNWFRRQTQRVVVPRLHSRNEALANVSKVELAELTPELLPFLAQAAYLQLTVFETLSTVVTDAPTARSKEAVSRVAGFSLDKQHRLVVELQRIKGTDAGSAMQPYAERIDAYRDRIRGATWPEALACAYVTAGLLDDFFRRVAVGLPSDASRRVLEIFDSEDGESILVDELRALIEADPKLASPLALWGRRLVGDTLLIVRSALALPADGHSEEERLEPVFTELIAAHTRRMDALGLTA</sequence>
<organism evidence="2 3">
    <name type="scientific">Lacisediminihabitans changchengi</name>
    <dbReference type="NCBI Taxonomy" id="2787634"/>
    <lineage>
        <taxon>Bacteria</taxon>
        <taxon>Bacillati</taxon>
        <taxon>Actinomycetota</taxon>
        <taxon>Actinomycetes</taxon>
        <taxon>Micrococcales</taxon>
        <taxon>Microbacteriaceae</taxon>
        <taxon>Lacisediminihabitans</taxon>
    </lineage>
</organism>
<proteinExistence type="predicted"/>
<dbReference type="Proteomes" id="UP000636458">
    <property type="component" value="Unassembled WGS sequence"/>
</dbReference>
<evidence type="ECO:0000313" key="3">
    <source>
        <dbReference type="Proteomes" id="UP000636458"/>
    </source>
</evidence>
<dbReference type="Pfam" id="PF13794">
    <property type="entry name" value="MiaE_2"/>
    <property type="match status" value="1"/>
</dbReference>
<accession>A0A934SSJ9</accession>
<dbReference type="Gene3D" id="1.20.1260.10">
    <property type="match status" value="1"/>
</dbReference>
<dbReference type="AlphaFoldDB" id="A0A934SSJ9"/>
<dbReference type="InterPro" id="IPR059125">
    <property type="entry name" value="Ferritin_actino"/>
</dbReference>
<evidence type="ECO:0000313" key="2">
    <source>
        <dbReference type="EMBL" id="MBK4347354.1"/>
    </source>
</evidence>
<dbReference type="EMBL" id="JAEPES010000002">
    <property type="protein sequence ID" value="MBK4347354.1"/>
    <property type="molecule type" value="Genomic_DNA"/>
</dbReference>